<keyword evidence="2" id="KW-1185">Reference proteome</keyword>
<dbReference type="Gene3D" id="3.50.30.30">
    <property type="match status" value="1"/>
</dbReference>
<gene>
    <name evidence="1" type="ORF">GCM10010124_31280</name>
</gene>
<sequence>MRLTDLATAYGDVISTAALRTDLTTLAGHDRTQGGQGLLAAAELVAARADRAGLEVHVRHYLPGTADAHWWNHAPSTAPAVRTATLTINGDGAPLIAYPEQPCTMARGCAATPPTGLTGPVVDLERSPDRRISGAFYLLPPTPRLALDARLEQLADQGAIGVAVRTDRRSNIDASLVERLEAADGTRLPVFSVSLQHAARLQHAADAGEYVHVFVEGDPPAAMPLVYARRKVRRQGRPHGLLSAHLCHAGPGADDNASGAAALTSIAYAAYSIFGANAGPDLAFLWAPETVGTAAFLHDIADTGDAGPEFVLCLDSLGGDPQLCGGTLTIEGSPDHQPSPLAGALEAAARAVQPDVRSYAGTVRLPTWARGVVPFVGAGDHALYADPAIGIPAARLSRQPNRYQHTSGDTPATISYPELRLGAITAAVAVTALCIGGPALTEVTDAATDLALRRITDLLGDSGPRQPTTADLVAAVDSAHGGLDVLSRWHPSGLLDVEARRKEVAEHAHRLAPALPPPVTSLPVGRVPLRGWTGPWTLHALAEALNTAGRRRLAGLLGDGPADYARLVALAHAVDDASPVPLLAARAATATGLPVDAGHAEALFDVMAEAGRLTWSGA</sequence>
<dbReference type="Gene3D" id="3.40.630.10">
    <property type="entry name" value="Zn peptidases"/>
    <property type="match status" value="1"/>
</dbReference>
<reference evidence="1" key="2">
    <citation type="submission" date="2020-09" db="EMBL/GenBank/DDBJ databases">
        <authorList>
            <person name="Sun Q."/>
            <person name="Ohkuma M."/>
        </authorList>
    </citation>
    <scope>NUCLEOTIDE SEQUENCE</scope>
    <source>
        <strain evidence="1">JCM 3091</strain>
    </source>
</reference>
<dbReference type="RefSeq" id="WP_189115078.1">
    <property type="nucleotide sequence ID" value="NZ_BMQC01000011.1"/>
</dbReference>
<protein>
    <recommendedName>
        <fullName evidence="3">Peptidase M28 domain-containing protein</fullName>
    </recommendedName>
</protein>
<evidence type="ECO:0008006" key="3">
    <source>
        <dbReference type="Google" id="ProtNLM"/>
    </source>
</evidence>
<dbReference type="AlphaFoldDB" id="A0A8J3BNX6"/>
<proteinExistence type="predicted"/>
<evidence type="ECO:0000313" key="2">
    <source>
        <dbReference type="Proteomes" id="UP000662200"/>
    </source>
</evidence>
<dbReference type="SUPFAM" id="SSF53187">
    <property type="entry name" value="Zn-dependent exopeptidases"/>
    <property type="match status" value="1"/>
</dbReference>
<reference evidence="1" key="1">
    <citation type="journal article" date="2014" name="Int. J. Syst. Evol. Microbiol.">
        <title>Complete genome sequence of Corynebacterium casei LMG S-19264T (=DSM 44701T), isolated from a smear-ripened cheese.</title>
        <authorList>
            <consortium name="US DOE Joint Genome Institute (JGI-PGF)"/>
            <person name="Walter F."/>
            <person name="Albersmeier A."/>
            <person name="Kalinowski J."/>
            <person name="Ruckert C."/>
        </authorList>
    </citation>
    <scope>NUCLEOTIDE SEQUENCE</scope>
    <source>
        <strain evidence="1">JCM 3091</strain>
    </source>
</reference>
<evidence type="ECO:0000313" key="1">
    <source>
        <dbReference type="EMBL" id="GGK36384.1"/>
    </source>
</evidence>
<organism evidence="1 2">
    <name type="scientific">Pilimelia terevasa</name>
    <dbReference type="NCBI Taxonomy" id="53372"/>
    <lineage>
        <taxon>Bacteria</taxon>
        <taxon>Bacillati</taxon>
        <taxon>Actinomycetota</taxon>
        <taxon>Actinomycetes</taxon>
        <taxon>Micromonosporales</taxon>
        <taxon>Micromonosporaceae</taxon>
        <taxon>Pilimelia</taxon>
    </lineage>
</organism>
<name>A0A8J3BNX6_9ACTN</name>
<dbReference type="Proteomes" id="UP000662200">
    <property type="component" value="Unassembled WGS sequence"/>
</dbReference>
<dbReference type="EMBL" id="BMQC01000011">
    <property type="protein sequence ID" value="GGK36384.1"/>
    <property type="molecule type" value="Genomic_DNA"/>
</dbReference>
<accession>A0A8J3BNX6</accession>
<comment type="caution">
    <text evidence="1">The sequence shown here is derived from an EMBL/GenBank/DDBJ whole genome shotgun (WGS) entry which is preliminary data.</text>
</comment>